<comment type="caution">
    <text evidence="4">The sequence shown here is derived from an EMBL/GenBank/DDBJ whole genome shotgun (WGS) entry which is preliminary data.</text>
</comment>
<dbReference type="SMART" id="SM00955">
    <property type="entry name" value="RNB"/>
    <property type="match status" value="1"/>
</dbReference>
<dbReference type="PANTHER" id="PTHR23355:SF9">
    <property type="entry name" value="DIS3-LIKE EXONUCLEASE 2"/>
    <property type="match status" value="1"/>
</dbReference>
<dbReference type="InterPro" id="IPR050180">
    <property type="entry name" value="RNR_Ribonuclease"/>
</dbReference>
<dbReference type="GO" id="GO:0004540">
    <property type="term" value="F:RNA nuclease activity"/>
    <property type="evidence" value="ECO:0007669"/>
    <property type="project" value="InterPro"/>
</dbReference>
<evidence type="ECO:0000256" key="1">
    <source>
        <dbReference type="SAM" id="Coils"/>
    </source>
</evidence>
<proteinExistence type="predicted"/>
<dbReference type="GO" id="GO:0003723">
    <property type="term" value="F:RNA binding"/>
    <property type="evidence" value="ECO:0007669"/>
    <property type="project" value="InterPro"/>
</dbReference>
<dbReference type="Pfam" id="PF18614">
    <property type="entry name" value="RNase_II_C_S1"/>
    <property type="match status" value="1"/>
</dbReference>
<dbReference type="InterPro" id="IPR001900">
    <property type="entry name" value="RNase_II/R"/>
</dbReference>
<protein>
    <submittedName>
        <fullName evidence="4">RNB domain-containing ribonuclease</fullName>
    </submittedName>
</protein>
<evidence type="ECO:0000259" key="2">
    <source>
        <dbReference type="SMART" id="SM00316"/>
    </source>
</evidence>
<dbReference type="InterPro" id="IPR003029">
    <property type="entry name" value="S1_domain"/>
</dbReference>
<dbReference type="Proteomes" id="UP000589716">
    <property type="component" value="Unassembled WGS sequence"/>
</dbReference>
<dbReference type="PANTHER" id="PTHR23355">
    <property type="entry name" value="RIBONUCLEASE"/>
    <property type="match status" value="1"/>
</dbReference>
<dbReference type="SUPFAM" id="SSF50249">
    <property type="entry name" value="Nucleic acid-binding proteins"/>
    <property type="match status" value="2"/>
</dbReference>
<dbReference type="GO" id="GO:0005829">
    <property type="term" value="C:cytosol"/>
    <property type="evidence" value="ECO:0007669"/>
    <property type="project" value="TreeGrafter"/>
</dbReference>
<evidence type="ECO:0000259" key="3">
    <source>
        <dbReference type="SMART" id="SM00955"/>
    </source>
</evidence>
<gene>
    <name evidence="4" type="ORF">H0I39_01790</name>
</gene>
<sequence length="490" mass="54692">MNKQLHPHQKDELAELAVIAMRERGLEPEFSAAVKRQLDEIDGESEEDGVGIIDMTGLLWCSIDNDDSRDLDQLTVSETLPDGSVKIMVAIADVDTLVAKDTPIDRHAQINTTSVYTSARIFPMLPEKLSTDLTSLNPNQVRVATVTEMVFQPDGTLARSHITRARVHNKAQLAYDAVSAWIEGNGPLPEAADIVPGMDQQLRTQDSVAQQLRANRREQGALDFQTFQPRAEFDGEQVVAIKQQEQNRARQLIEEFMVATNGVTARFLAGKRRAAIRRVVRSPERWARIAQVAAERGWELPIDPDSKALEQFLAAERKRDPLRFPDLSLVIVKLMGRGEYVVERPGGPNIGHFGLAVRDYSHSTAPNRRYPDLIASRLIKAALAEVKSPYSDMELEFLANRCTQQEDAANKVERQLRKSEAAMLLEDHIGETFDGVVTGESKGNTWVRIFEPPAEGKLLPSRDVQVGDKVRAKLISTNVERGFIDFEMIG</sequence>
<keyword evidence="5" id="KW-1185">Reference proteome</keyword>
<dbReference type="InterPro" id="IPR040596">
    <property type="entry name" value="RNase_II_C_S1"/>
</dbReference>
<dbReference type="EMBL" id="JACCKX010000001">
    <property type="protein sequence ID" value="NZA00828.1"/>
    <property type="molecule type" value="Genomic_DNA"/>
</dbReference>
<feature type="domain" description="S1 motif" evidence="2">
    <location>
        <begin position="428"/>
        <end position="489"/>
    </location>
</feature>
<feature type="domain" description="RNB" evidence="3">
    <location>
        <begin position="52"/>
        <end position="385"/>
    </location>
</feature>
<dbReference type="SMART" id="SM00316">
    <property type="entry name" value="S1"/>
    <property type="match status" value="1"/>
</dbReference>
<dbReference type="AlphaFoldDB" id="A0A853IW79"/>
<dbReference type="InterPro" id="IPR012340">
    <property type="entry name" value="NA-bd_OB-fold"/>
</dbReference>
<evidence type="ECO:0000313" key="4">
    <source>
        <dbReference type="EMBL" id="NZA00828.1"/>
    </source>
</evidence>
<keyword evidence="1" id="KW-0175">Coiled coil</keyword>
<accession>A0A853IW79</accession>
<evidence type="ECO:0000313" key="5">
    <source>
        <dbReference type="Proteomes" id="UP000589716"/>
    </source>
</evidence>
<name>A0A853IW79_9BURK</name>
<feature type="coiled-coil region" evidence="1">
    <location>
        <begin position="395"/>
        <end position="422"/>
    </location>
</feature>
<dbReference type="RefSeq" id="WP_180549364.1">
    <property type="nucleotide sequence ID" value="NZ_JACCKX010000001.1"/>
</dbReference>
<dbReference type="GO" id="GO:0006402">
    <property type="term" value="P:mRNA catabolic process"/>
    <property type="evidence" value="ECO:0007669"/>
    <property type="project" value="TreeGrafter"/>
</dbReference>
<dbReference type="Pfam" id="PF00773">
    <property type="entry name" value="RNB"/>
    <property type="match status" value="1"/>
</dbReference>
<reference evidence="4 5" key="1">
    <citation type="submission" date="2020-07" db="EMBL/GenBank/DDBJ databases">
        <authorList>
            <person name="Maaloum M."/>
        </authorList>
    </citation>
    <scope>NUCLEOTIDE SEQUENCE [LARGE SCALE GENOMIC DNA]</scope>
    <source>
        <strain evidence="4 5">GCS-AN-3</strain>
    </source>
</reference>
<organism evidence="4 5">
    <name type="scientific">Ottowia beijingensis</name>
    <dbReference type="NCBI Taxonomy" id="1207057"/>
    <lineage>
        <taxon>Bacteria</taxon>
        <taxon>Pseudomonadati</taxon>
        <taxon>Pseudomonadota</taxon>
        <taxon>Betaproteobacteria</taxon>
        <taxon>Burkholderiales</taxon>
        <taxon>Comamonadaceae</taxon>
        <taxon>Ottowia</taxon>
    </lineage>
</organism>